<gene>
    <name evidence="2" type="ORF">FJU31_09965</name>
</gene>
<proteinExistence type="predicted"/>
<evidence type="ECO:0000256" key="1">
    <source>
        <dbReference type="SAM" id="Phobius"/>
    </source>
</evidence>
<keyword evidence="1" id="KW-0812">Transmembrane</keyword>
<evidence type="ECO:0008006" key="4">
    <source>
        <dbReference type="Google" id="ProtNLM"/>
    </source>
</evidence>
<feature type="transmembrane region" description="Helical" evidence="1">
    <location>
        <begin position="51"/>
        <end position="68"/>
    </location>
</feature>
<keyword evidence="1" id="KW-0472">Membrane</keyword>
<evidence type="ECO:0000313" key="2">
    <source>
        <dbReference type="EMBL" id="KAA8998717.1"/>
    </source>
</evidence>
<keyword evidence="3" id="KW-1185">Reference proteome</keyword>
<name>A0ABQ6T140_9GAMM</name>
<dbReference type="EMBL" id="VYKI01000010">
    <property type="protein sequence ID" value="KAA8998717.1"/>
    <property type="molecule type" value="Genomic_DNA"/>
</dbReference>
<reference evidence="2 3" key="1">
    <citation type="journal article" date="2020" name="Antonie Van Leeuwenhoek">
        <title>Stenotrophomonas cyclobalanopsidis sp. nov., isolated from the leaf spot disease of Cyclobalanopsis patelliformis.</title>
        <authorList>
            <person name="Bian D.R."/>
            <person name="Xue H."/>
            <person name="Piao C.G."/>
            <person name="Li Y."/>
        </authorList>
    </citation>
    <scope>NUCLEOTIDE SEQUENCE [LARGE SCALE GENOMIC DNA]</scope>
    <source>
        <strain evidence="2 3">TPQG1-4</strain>
    </source>
</reference>
<protein>
    <recommendedName>
        <fullName evidence="4">Toxin CptA</fullName>
    </recommendedName>
</protein>
<dbReference type="Proteomes" id="UP000326367">
    <property type="component" value="Unassembled WGS sequence"/>
</dbReference>
<organism evidence="2 3">
    <name type="scientific">Stenotrophomonas cyclobalanopsidis</name>
    <dbReference type="NCBI Taxonomy" id="2771362"/>
    <lineage>
        <taxon>Bacteria</taxon>
        <taxon>Pseudomonadati</taxon>
        <taxon>Pseudomonadota</taxon>
        <taxon>Gammaproteobacteria</taxon>
        <taxon>Lysobacterales</taxon>
        <taxon>Lysobacteraceae</taxon>
        <taxon>Stenotrophomonas</taxon>
    </lineage>
</organism>
<comment type="caution">
    <text evidence="2">The sequence shown here is derived from an EMBL/GenBank/DDBJ whole genome shotgun (WGS) entry which is preliminary data.</text>
</comment>
<keyword evidence="1" id="KW-1133">Transmembrane helix</keyword>
<accession>A0ABQ6T140</accession>
<sequence>MPTPCPSCRRSSPSRLEWRPSRLQAGAQALVLLAAPWLLRASALPEDRYWLVLAVAWLLGLAQLGWRLRRPARRLELTTLPAPLQLDGADIDAPRLVVRGPWLLLHWRVDGQRGRLLFWPDVLSHRQRRELRLAVSARSVSRRPRTMAP</sequence>
<evidence type="ECO:0000313" key="3">
    <source>
        <dbReference type="Proteomes" id="UP000326367"/>
    </source>
</evidence>
<dbReference type="RefSeq" id="WP_150454615.1">
    <property type="nucleotide sequence ID" value="NZ_VYKI01000010.1"/>
</dbReference>